<evidence type="ECO:0000313" key="2">
    <source>
        <dbReference type="EMBL" id="GGJ93792.1"/>
    </source>
</evidence>
<dbReference type="Gene3D" id="3.40.250.10">
    <property type="entry name" value="Rhodanese-like domain"/>
    <property type="match status" value="1"/>
</dbReference>
<dbReference type="PROSITE" id="PS00380">
    <property type="entry name" value="RHODANESE_1"/>
    <property type="match status" value="1"/>
</dbReference>
<dbReference type="InterPro" id="IPR036868">
    <property type="entry name" value="TusA-like_sf"/>
</dbReference>
<evidence type="ECO:0000259" key="1">
    <source>
        <dbReference type="PROSITE" id="PS50206"/>
    </source>
</evidence>
<dbReference type="SUPFAM" id="SSF52821">
    <property type="entry name" value="Rhodanese/Cell cycle control phosphatase"/>
    <property type="match status" value="1"/>
</dbReference>
<dbReference type="CDD" id="cd00291">
    <property type="entry name" value="SirA_YedF_YeeD"/>
    <property type="match status" value="1"/>
</dbReference>
<dbReference type="PROSITE" id="PS50206">
    <property type="entry name" value="RHODANESE_3"/>
    <property type="match status" value="1"/>
</dbReference>
<dbReference type="EMBL" id="BMOF01000004">
    <property type="protein sequence ID" value="GGJ93792.1"/>
    <property type="molecule type" value="Genomic_DNA"/>
</dbReference>
<dbReference type="PANTHER" id="PTHR43031:SF1">
    <property type="entry name" value="PYRIDINE NUCLEOTIDE-DISULPHIDE OXIDOREDUCTASE"/>
    <property type="match status" value="1"/>
</dbReference>
<proteinExistence type="predicted"/>
<gene>
    <name evidence="2" type="ORF">GCM10007043_04380</name>
</gene>
<dbReference type="Proteomes" id="UP000637720">
    <property type="component" value="Unassembled WGS sequence"/>
</dbReference>
<accession>A0A8J3BB77</accession>
<evidence type="ECO:0000313" key="3">
    <source>
        <dbReference type="Proteomes" id="UP000637720"/>
    </source>
</evidence>
<dbReference type="InterPro" id="IPR050229">
    <property type="entry name" value="GlpE_sulfurtransferase"/>
</dbReference>
<dbReference type="Pfam" id="PF01206">
    <property type="entry name" value="TusA"/>
    <property type="match status" value="1"/>
</dbReference>
<feature type="domain" description="Rhodanese" evidence="1">
    <location>
        <begin position="103"/>
        <end position="188"/>
    </location>
</feature>
<keyword evidence="3" id="KW-1185">Reference proteome</keyword>
<dbReference type="AlphaFoldDB" id="A0A8J3BB77"/>
<dbReference type="GO" id="GO:0004792">
    <property type="term" value="F:thiosulfate-cyanide sulfurtransferase activity"/>
    <property type="evidence" value="ECO:0007669"/>
    <property type="project" value="InterPro"/>
</dbReference>
<dbReference type="CDD" id="cd00158">
    <property type="entry name" value="RHOD"/>
    <property type="match status" value="1"/>
</dbReference>
<reference evidence="2" key="1">
    <citation type="journal article" date="2014" name="Int. J. Syst. Evol. Microbiol.">
        <title>Complete genome sequence of Corynebacterium casei LMG S-19264T (=DSM 44701T), isolated from a smear-ripened cheese.</title>
        <authorList>
            <consortium name="US DOE Joint Genome Institute (JGI-PGF)"/>
            <person name="Walter F."/>
            <person name="Albersmeier A."/>
            <person name="Kalinowski J."/>
            <person name="Ruckert C."/>
        </authorList>
    </citation>
    <scope>NUCLEOTIDE SEQUENCE</scope>
    <source>
        <strain evidence="2">JCM 14719</strain>
    </source>
</reference>
<dbReference type="Gene3D" id="3.30.110.40">
    <property type="entry name" value="TusA-like domain"/>
    <property type="match status" value="1"/>
</dbReference>
<reference evidence="2" key="2">
    <citation type="submission" date="2020-09" db="EMBL/GenBank/DDBJ databases">
        <authorList>
            <person name="Sun Q."/>
            <person name="Ohkuma M."/>
        </authorList>
    </citation>
    <scope>NUCLEOTIDE SEQUENCE</scope>
    <source>
        <strain evidence="2">JCM 14719</strain>
    </source>
</reference>
<dbReference type="SMART" id="SM00450">
    <property type="entry name" value="RHOD"/>
    <property type="match status" value="1"/>
</dbReference>
<comment type="caution">
    <text evidence="2">The sequence shown here is derived from an EMBL/GenBank/DDBJ whole genome shotgun (WGS) entry which is preliminary data.</text>
</comment>
<protein>
    <recommendedName>
        <fullName evidence="1">Rhodanese domain-containing protein</fullName>
    </recommendedName>
</protein>
<dbReference type="InterPro" id="IPR001307">
    <property type="entry name" value="Thiosulphate_STrfase_CS"/>
</dbReference>
<organism evidence="2 3">
    <name type="scientific">Calditerricola satsumensis</name>
    <dbReference type="NCBI Taxonomy" id="373054"/>
    <lineage>
        <taxon>Bacteria</taxon>
        <taxon>Bacillati</taxon>
        <taxon>Bacillota</taxon>
        <taxon>Bacilli</taxon>
        <taxon>Bacillales</taxon>
        <taxon>Bacillaceae</taxon>
        <taxon>Calditerricola</taxon>
    </lineage>
</organism>
<dbReference type="InterPro" id="IPR001455">
    <property type="entry name" value="TusA-like"/>
</dbReference>
<sequence>MNIRVDKTIHCEGLSCPMPVVRTKKAIEELAPGQVLEVVATDRGSLADLKGWAQRVGHQYLGVKEEGGKFHHYIRRASAEEEKPETLFPHTASNEELAQKLAAGEAVKVLDVREPAEYAFGHIPGAINIPLGELEERLAELDPNETYFVICRTGNRSDLACQLLAEKGFARVKNVLPGMSKWEGPVETRV</sequence>
<dbReference type="RefSeq" id="WP_054669145.1">
    <property type="nucleotide sequence ID" value="NZ_BMOF01000004.1"/>
</dbReference>
<dbReference type="SUPFAM" id="SSF64307">
    <property type="entry name" value="SirA-like"/>
    <property type="match status" value="1"/>
</dbReference>
<dbReference type="InterPro" id="IPR001763">
    <property type="entry name" value="Rhodanese-like_dom"/>
</dbReference>
<dbReference type="Pfam" id="PF00581">
    <property type="entry name" value="Rhodanese"/>
    <property type="match status" value="1"/>
</dbReference>
<name>A0A8J3BB77_9BACI</name>
<dbReference type="InterPro" id="IPR036873">
    <property type="entry name" value="Rhodanese-like_dom_sf"/>
</dbReference>
<dbReference type="PANTHER" id="PTHR43031">
    <property type="entry name" value="FAD-DEPENDENT OXIDOREDUCTASE"/>
    <property type="match status" value="1"/>
</dbReference>